<feature type="transmembrane region" description="Helical" evidence="1">
    <location>
        <begin position="26"/>
        <end position="45"/>
    </location>
</feature>
<gene>
    <name evidence="3" type="ordered locus">CMM_1499</name>
</gene>
<sequence>MEDSPPIGERILRGREPSCLPDPMQIAAWTLVVLLLVAIAVLVRVGRRIDARRTEAAREESELHARRVAELEAGHASLLSSRSTAHARELALLDERLAAAVADAEEARGRLATTWESEAVSHALIAASCAAARLPGLLATNVVFVVTEDERRFMAQVDHVLVTPRGALIIENKHWAGVVFDGVRPSSVHASFGALLQLPEGAETSAVQVRPDPQTGTLVVRTHIGAKAPVKQVRIQSERLRAHLVREVGSAPWFQTVVLYSHADVVLHAAAEQRPGHSRVPTHVVRGAGGLSAVLAGLERGRGSTVEESAIERLERLFSSGGAHVERVGPARAS</sequence>
<reference evidence="3 4" key="1">
    <citation type="journal article" date="2008" name="J. Bacteriol.">
        <title>The genome sequence of the tomato-pathogenic actinomycete Clavibacter michiganensis subsp. michiganensis NCPPB382 reveals a large island involved in pathogenicity.</title>
        <authorList>
            <person name="Gartemann K.H."/>
            <person name="Abt B."/>
            <person name="Bekel T."/>
            <person name="Burger A."/>
            <person name="Engemann J."/>
            <person name="Flugel M."/>
            <person name="Gaigalat L."/>
            <person name="Goesmann A."/>
            <person name="Grafen I."/>
            <person name="Kalinowski J."/>
            <person name="Kaup O."/>
            <person name="Kirchner O."/>
            <person name="Krause L."/>
            <person name="Linke B."/>
            <person name="McHardy A."/>
            <person name="Meyer F."/>
            <person name="Pohle S."/>
            <person name="Ruckert C."/>
            <person name="Schneiker S."/>
            <person name="Zellermann E.M."/>
            <person name="Puhler A."/>
            <person name="Eichenlaub R."/>
            <person name="Kaiser O."/>
            <person name="Bartels D."/>
        </authorList>
    </citation>
    <scope>NUCLEOTIDE SEQUENCE [LARGE SCALE GENOMIC DNA]</scope>
    <source>
        <strain evidence="3 4">NCPPB 382</strain>
    </source>
</reference>
<name>A5CR40_CLAM3</name>
<proteinExistence type="predicted"/>
<evidence type="ECO:0000256" key="1">
    <source>
        <dbReference type="SAM" id="Phobius"/>
    </source>
</evidence>
<evidence type="ECO:0000313" key="4">
    <source>
        <dbReference type="Proteomes" id="UP000001564"/>
    </source>
</evidence>
<dbReference type="Pfam" id="PF08378">
    <property type="entry name" value="NERD"/>
    <property type="match status" value="1"/>
</dbReference>
<evidence type="ECO:0000259" key="2">
    <source>
        <dbReference type="Pfam" id="PF08378"/>
    </source>
</evidence>
<keyword evidence="1" id="KW-1133">Transmembrane helix</keyword>
<dbReference type="AlphaFoldDB" id="A5CR40"/>
<evidence type="ECO:0000313" key="3">
    <source>
        <dbReference type="EMBL" id="CAN01545.1"/>
    </source>
</evidence>
<keyword evidence="1" id="KW-0472">Membrane</keyword>
<dbReference type="InterPro" id="IPR011528">
    <property type="entry name" value="NERD"/>
</dbReference>
<dbReference type="Proteomes" id="UP000001564">
    <property type="component" value="Chromosome"/>
</dbReference>
<dbReference type="HOGENOM" id="CLU_828197_0_0_11"/>
<keyword evidence="1" id="KW-0812">Transmembrane</keyword>
<dbReference type="eggNOG" id="ENOG502ZKKJ">
    <property type="taxonomic scope" value="Bacteria"/>
</dbReference>
<feature type="domain" description="NERD" evidence="2">
    <location>
        <begin position="147"/>
        <end position="260"/>
    </location>
</feature>
<accession>A5CR40</accession>
<dbReference type="KEGG" id="cmi:CMM_1499"/>
<organism evidence="3 4">
    <name type="scientific">Clavibacter michiganensis subsp. michiganensis (strain NCPPB 382)</name>
    <dbReference type="NCBI Taxonomy" id="443906"/>
    <lineage>
        <taxon>Bacteria</taxon>
        <taxon>Bacillati</taxon>
        <taxon>Actinomycetota</taxon>
        <taxon>Actinomycetes</taxon>
        <taxon>Micrococcales</taxon>
        <taxon>Microbacteriaceae</taxon>
        <taxon>Clavibacter</taxon>
    </lineage>
</organism>
<keyword evidence="4" id="KW-1185">Reference proteome</keyword>
<protein>
    <recommendedName>
        <fullName evidence="2">NERD domain-containing protein</fullName>
    </recommendedName>
</protein>
<dbReference type="EMBL" id="AM711867">
    <property type="protein sequence ID" value="CAN01545.1"/>
    <property type="molecule type" value="Genomic_DNA"/>
</dbReference>